<dbReference type="Proteomes" id="UP001295423">
    <property type="component" value="Unassembled WGS sequence"/>
</dbReference>
<evidence type="ECO:0000313" key="2">
    <source>
        <dbReference type="Proteomes" id="UP001295423"/>
    </source>
</evidence>
<sequence length="335" mass="38014">MQSNDLEGYHFRGNEDEEIPGGIRKLIVGPGVQVLPDHCIERLLFVGLQEVILCEGLILIGDKSFISGKAVFHQCKSLANLALPKDSVVLPPEPPCAETFYEARLLEKCFGRDQVDIVAGLMNRFDEYPIHKLCYHHSAITAQELRQCIDNQDKIESSYADKLGMTPLHILFSTVEPSHDLLHVLLAALPCDILDSKDANRMRPLDYLFTNWSDKTRSLLQTTYQIWLIDPIKGWGPNSSWEKALMSKVEEILAEDGDTEQRVALFERAYRRFKECKAIESTSVLEIALWKMKLKSGWSDGCPKLTTVDRGEYRCVCGSNVLIPNVIKFFDIPRE</sequence>
<reference evidence="1" key="1">
    <citation type="submission" date="2023-08" db="EMBL/GenBank/DDBJ databases">
        <authorList>
            <person name="Audoor S."/>
            <person name="Bilcke G."/>
        </authorList>
    </citation>
    <scope>NUCLEOTIDE SEQUENCE</scope>
</reference>
<dbReference type="AlphaFoldDB" id="A0AAD2JJY4"/>
<comment type="caution">
    <text evidence="1">The sequence shown here is derived from an EMBL/GenBank/DDBJ whole genome shotgun (WGS) entry which is preliminary data.</text>
</comment>
<proteinExistence type="predicted"/>
<protein>
    <submittedName>
        <fullName evidence="1">Uncharacterized protein</fullName>
    </submittedName>
</protein>
<evidence type="ECO:0000313" key="1">
    <source>
        <dbReference type="EMBL" id="CAJ1957923.1"/>
    </source>
</evidence>
<gene>
    <name evidence="1" type="ORF">CYCCA115_LOCUS16944</name>
</gene>
<accession>A0AAD2JJY4</accession>
<dbReference type="EMBL" id="CAKOGP040001958">
    <property type="protein sequence ID" value="CAJ1957923.1"/>
    <property type="molecule type" value="Genomic_DNA"/>
</dbReference>
<organism evidence="1 2">
    <name type="scientific">Cylindrotheca closterium</name>
    <dbReference type="NCBI Taxonomy" id="2856"/>
    <lineage>
        <taxon>Eukaryota</taxon>
        <taxon>Sar</taxon>
        <taxon>Stramenopiles</taxon>
        <taxon>Ochrophyta</taxon>
        <taxon>Bacillariophyta</taxon>
        <taxon>Bacillariophyceae</taxon>
        <taxon>Bacillariophycidae</taxon>
        <taxon>Bacillariales</taxon>
        <taxon>Bacillariaceae</taxon>
        <taxon>Cylindrotheca</taxon>
    </lineage>
</organism>
<name>A0AAD2JJY4_9STRA</name>
<keyword evidence="2" id="KW-1185">Reference proteome</keyword>